<reference evidence="1 2" key="1">
    <citation type="submission" date="2017-10" db="EMBL/GenBank/DDBJ databases">
        <title>Sequencing the genomes of 1000 actinobacteria strains.</title>
        <authorList>
            <person name="Klenk H.-P."/>
        </authorList>
    </citation>
    <scope>NUCLEOTIDE SEQUENCE [LARGE SCALE GENOMIC DNA]</scope>
    <source>
        <strain evidence="1 2">DSM 21798</strain>
    </source>
</reference>
<dbReference type="RefSeq" id="WP_098406618.1">
    <property type="nucleotide sequence ID" value="NZ_PDJE01000001.1"/>
</dbReference>
<dbReference type="InterPro" id="IPR029068">
    <property type="entry name" value="Glyas_Bleomycin-R_OHBP_Dase"/>
</dbReference>
<name>A0A2A9DTK5_9MICO</name>
<proteinExistence type="predicted"/>
<gene>
    <name evidence="1" type="ORF">ATJ78_1038</name>
</gene>
<evidence type="ECO:0008006" key="3">
    <source>
        <dbReference type="Google" id="ProtNLM"/>
    </source>
</evidence>
<organism evidence="1 2">
    <name type="scientific">Paramicrobacterium agarici</name>
    <dbReference type="NCBI Taxonomy" id="630514"/>
    <lineage>
        <taxon>Bacteria</taxon>
        <taxon>Bacillati</taxon>
        <taxon>Actinomycetota</taxon>
        <taxon>Actinomycetes</taxon>
        <taxon>Micrococcales</taxon>
        <taxon>Microbacteriaceae</taxon>
        <taxon>Paramicrobacterium</taxon>
    </lineage>
</organism>
<comment type="caution">
    <text evidence="1">The sequence shown here is derived from an EMBL/GenBank/DDBJ whole genome shotgun (WGS) entry which is preliminary data.</text>
</comment>
<dbReference type="EMBL" id="PDJE01000001">
    <property type="protein sequence ID" value="PFG30117.1"/>
    <property type="molecule type" value="Genomic_DNA"/>
</dbReference>
<dbReference type="AlphaFoldDB" id="A0A2A9DTK5"/>
<evidence type="ECO:0000313" key="2">
    <source>
        <dbReference type="Proteomes" id="UP000221369"/>
    </source>
</evidence>
<evidence type="ECO:0000313" key="1">
    <source>
        <dbReference type="EMBL" id="PFG30117.1"/>
    </source>
</evidence>
<protein>
    <recommendedName>
        <fullName evidence="3">VOC domain-containing protein</fullName>
    </recommendedName>
</protein>
<accession>A0A2A9DTK5</accession>
<dbReference type="SUPFAM" id="SSF54593">
    <property type="entry name" value="Glyoxalase/Bleomycin resistance protein/Dihydroxybiphenyl dioxygenase"/>
    <property type="match status" value="1"/>
</dbReference>
<sequence>MTSIQVIQFTQHPRDWHVLAEGLGLSAHGEKNDAWSEFDGDGMLAVHGVDANDSLSGTAEIWMLVDDVAALDALESRMVSESIAVARGEMEGVGATLEIAVDDVAVMHAVVGTARPPHGDVTLLPLIFTANVESASHVLAALGLTLRITSDGGGWAVFDAAGGGSVALHDLGTASTPVTERAGLSFEHRGDLDAIAEHLAASGIESVVVDEAYNRTLRAATPEGPDLWVNGAQSDLYGYIEHS</sequence>
<dbReference type="Proteomes" id="UP000221369">
    <property type="component" value="Unassembled WGS sequence"/>
</dbReference>
<keyword evidence="2" id="KW-1185">Reference proteome</keyword>